<dbReference type="InterPro" id="IPR013103">
    <property type="entry name" value="RVT_2"/>
</dbReference>
<dbReference type="InterPro" id="IPR043502">
    <property type="entry name" value="DNA/RNA_pol_sf"/>
</dbReference>
<dbReference type="PANTHER" id="PTHR11439">
    <property type="entry name" value="GAG-POL-RELATED RETROTRANSPOSON"/>
    <property type="match status" value="1"/>
</dbReference>
<sequence>MEVPEGVEALPDEVLKLRLALYGLKQSGHDWHAALRDALDSIGFLQCEFDPTIFVRNGERAAMLLVYVDDIIVATPQGEDIEAVKRELLGLFKGTDLGPVHHVLGIRVTRDRKTGTIHLDQERYAEEVLERFGMDKCKHAKTPMEAKNQLRQAKEGDTRCDRALYLAIVGCLAYLAQGTRPDLAFLVSALGKFNADPTDEHLGAAWRGLRYLRGSSATRLTFGGSTATEIVGFVDSDWAADKDDRRSTSGFVFTMNGGAVSWGARKQGAVALSTAEAEYIAAGVAGREALLLKGALTAAGQHCGTIKIHCDNQAAIKLVKSPGSHHNRSKHIDIVHHWVREQSGKGAFAFDYVATDLNPADAFTKALGQVKHTEQGRRIELDFRGSG</sequence>
<comment type="caution">
    <text evidence="2">The sequence shown here is derived from an EMBL/GenBank/DDBJ whole genome shotgun (WGS) entry which is preliminary data.</text>
</comment>
<dbReference type="Proteomes" id="UP000077684">
    <property type="component" value="Unassembled WGS sequence"/>
</dbReference>
<evidence type="ECO:0000313" key="2">
    <source>
        <dbReference type="EMBL" id="KAE8237013.1"/>
    </source>
</evidence>
<name>A0A8X7SRY3_9BASI</name>
<feature type="domain" description="Reverse transcriptase Ty1/copia-type" evidence="1">
    <location>
        <begin position="6"/>
        <end position="145"/>
    </location>
</feature>
<gene>
    <name evidence="2" type="ORF">A4X06_0g9364</name>
</gene>
<dbReference type="PANTHER" id="PTHR11439:SF483">
    <property type="entry name" value="PEPTIDE SYNTHASE GLIP-LIKE, PUTATIVE (AFU_ORTHOLOGUE AFUA_3G12920)-RELATED"/>
    <property type="match status" value="1"/>
</dbReference>
<keyword evidence="3" id="KW-1185">Reference proteome</keyword>
<evidence type="ECO:0000259" key="1">
    <source>
        <dbReference type="Pfam" id="PF07727"/>
    </source>
</evidence>
<proteinExistence type="predicted"/>
<accession>A0A8X7SRY3</accession>
<dbReference type="SUPFAM" id="SSF56672">
    <property type="entry name" value="DNA/RNA polymerases"/>
    <property type="match status" value="1"/>
</dbReference>
<organism evidence="2 3">
    <name type="scientific">Tilletia controversa</name>
    <name type="common">dwarf bunt fungus</name>
    <dbReference type="NCBI Taxonomy" id="13291"/>
    <lineage>
        <taxon>Eukaryota</taxon>
        <taxon>Fungi</taxon>
        <taxon>Dikarya</taxon>
        <taxon>Basidiomycota</taxon>
        <taxon>Ustilaginomycotina</taxon>
        <taxon>Exobasidiomycetes</taxon>
        <taxon>Tilletiales</taxon>
        <taxon>Tilletiaceae</taxon>
        <taxon>Tilletia</taxon>
    </lineage>
</organism>
<reference evidence="2" key="1">
    <citation type="submission" date="2016-04" db="EMBL/GenBank/DDBJ databases">
        <authorList>
            <person name="Nguyen H.D."/>
            <person name="Samba Siva P."/>
            <person name="Cullis J."/>
            <person name="Levesque C.A."/>
            <person name="Hambleton S."/>
        </authorList>
    </citation>
    <scope>NUCLEOTIDE SEQUENCE</scope>
    <source>
        <strain evidence="2">DAOMC 236426</strain>
    </source>
</reference>
<dbReference type="EMBL" id="LWDE02002697">
    <property type="protein sequence ID" value="KAE8237013.1"/>
    <property type="molecule type" value="Genomic_DNA"/>
</dbReference>
<dbReference type="CDD" id="cd09272">
    <property type="entry name" value="RNase_HI_RT_Ty1"/>
    <property type="match status" value="1"/>
</dbReference>
<dbReference type="AlphaFoldDB" id="A0A8X7SRY3"/>
<evidence type="ECO:0000313" key="3">
    <source>
        <dbReference type="Proteomes" id="UP000077684"/>
    </source>
</evidence>
<reference evidence="2" key="2">
    <citation type="journal article" date="2019" name="IMA Fungus">
        <title>Genome sequencing and comparison of five Tilletia species to identify candidate genes for the detection of regulated species infecting wheat.</title>
        <authorList>
            <person name="Nguyen H.D.T."/>
            <person name="Sultana T."/>
            <person name="Kesanakurti P."/>
            <person name="Hambleton S."/>
        </authorList>
    </citation>
    <scope>NUCLEOTIDE SEQUENCE</scope>
    <source>
        <strain evidence="2">DAOMC 236426</strain>
    </source>
</reference>
<protein>
    <recommendedName>
        <fullName evidence="1">Reverse transcriptase Ty1/copia-type domain-containing protein</fullName>
    </recommendedName>
</protein>
<dbReference type="Pfam" id="PF07727">
    <property type="entry name" value="RVT_2"/>
    <property type="match status" value="1"/>
</dbReference>